<evidence type="ECO:0000313" key="2">
    <source>
        <dbReference type="EMBL" id="PKB96998.1"/>
    </source>
</evidence>
<accession>A0A2N0NR00</accession>
<protein>
    <submittedName>
        <fullName evidence="2">Uncharacterized protein</fullName>
    </submittedName>
</protein>
<dbReference type="EMBL" id="LLXJ01003490">
    <property type="protein sequence ID" value="PKB96998.1"/>
    <property type="molecule type" value="Genomic_DNA"/>
</dbReference>
<feature type="region of interest" description="Disordered" evidence="1">
    <location>
        <begin position="30"/>
        <end position="67"/>
    </location>
</feature>
<proteinExistence type="predicted"/>
<dbReference type="Proteomes" id="UP000232722">
    <property type="component" value="Unassembled WGS sequence"/>
</dbReference>
<gene>
    <name evidence="2" type="ORF">RhiirA5_433889</name>
</gene>
<evidence type="ECO:0000313" key="3">
    <source>
        <dbReference type="Proteomes" id="UP000232722"/>
    </source>
</evidence>
<name>A0A2N0NR00_9GLOM</name>
<evidence type="ECO:0000256" key="1">
    <source>
        <dbReference type="SAM" id="MobiDB-lite"/>
    </source>
</evidence>
<organism evidence="2 3">
    <name type="scientific">Rhizophagus irregularis</name>
    <dbReference type="NCBI Taxonomy" id="588596"/>
    <lineage>
        <taxon>Eukaryota</taxon>
        <taxon>Fungi</taxon>
        <taxon>Fungi incertae sedis</taxon>
        <taxon>Mucoromycota</taxon>
        <taxon>Glomeromycotina</taxon>
        <taxon>Glomeromycetes</taxon>
        <taxon>Glomerales</taxon>
        <taxon>Glomeraceae</taxon>
        <taxon>Rhizophagus</taxon>
    </lineage>
</organism>
<sequence>MIDNSTFLQFEEMNDKNFFDLKDIVKSLDNNNENLDKNNIDSDNNSDVDSKDLNDHNTNNDSKSKMKSDYNIKELTTFIG</sequence>
<reference evidence="2 3" key="2">
    <citation type="submission" date="2017-09" db="EMBL/GenBank/DDBJ databases">
        <title>Extensive intraspecific genome diversity in a model arbuscular mycorrhizal fungus.</title>
        <authorList>
            <person name="Chen E.C."/>
            <person name="Morin E."/>
            <person name="Beaudet D."/>
            <person name="Noel J."/>
            <person name="Ndikumana S."/>
            <person name="Charron P."/>
            <person name="St-Onge C."/>
            <person name="Giorgi J."/>
            <person name="Grigoriev I.V."/>
            <person name="Roux C."/>
            <person name="Martin F.M."/>
            <person name="Corradi N."/>
        </authorList>
    </citation>
    <scope>NUCLEOTIDE SEQUENCE [LARGE SCALE GENOMIC DNA]</scope>
    <source>
        <strain evidence="2 3">A5</strain>
    </source>
</reference>
<reference evidence="2 3" key="1">
    <citation type="submission" date="2016-04" db="EMBL/GenBank/DDBJ databases">
        <title>Genome analyses suggest a sexual origin of heterokaryosis in a supposedly ancient asexual fungus.</title>
        <authorList>
            <person name="Ropars J."/>
            <person name="Sedzielewska K."/>
            <person name="Noel J."/>
            <person name="Charron P."/>
            <person name="Farinelli L."/>
            <person name="Marton T."/>
            <person name="Kruger M."/>
            <person name="Pelin A."/>
            <person name="Brachmann A."/>
            <person name="Corradi N."/>
        </authorList>
    </citation>
    <scope>NUCLEOTIDE SEQUENCE [LARGE SCALE GENOMIC DNA]</scope>
    <source>
        <strain evidence="2 3">A5</strain>
    </source>
</reference>
<dbReference type="AlphaFoldDB" id="A0A2N0NR00"/>
<comment type="caution">
    <text evidence="2">The sequence shown here is derived from an EMBL/GenBank/DDBJ whole genome shotgun (WGS) entry which is preliminary data.</text>
</comment>